<dbReference type="PRINTS" id="PR00092">
    <property type="entry name" value="TYROSINASE"/>
</dbReference>
<dbReference type="SUPFAM" id="SSF48056">
    <property type="entry name" value="Di-copper centre-containing domain"/>
    <property type="match status" value="1"/>
</dbReference>
<evidence type="ECO:0000256" key="2">
    <source>
        <dbReference type="ARBA" id="ARBA00009928"/>
    </source>
</evidence>
<keyword evidence="15" id="KW-1185">Reference proteome</keyword>
<dbReference type="InterPro" id="IPR041640">
    <property type="entry name" value="Tyrosinase_C"/>
</dbReference>
<dbReference type="GO" id="GO:0046872">
    <property type="term" value="F:metal ion binding"/>
    <property type="evidence" value="ECO:0007669"/>
    <property type="project" value="UniProtKB-KW"/>
</dbReference>
<dbReference type="PANTHER" id="PTHR11474:SF76">
    <property type="entry name" value="SHKT DOMAIN-CONTAINING PROTEIN"/>
    <property type="match status" value="1"/>
</dbReference>
<evidence type="ECO:0000313" key="15">
    <source>
        <dbReference type="Proteomes" id="UP000829685"/>
    </source>
</evidence>
<evidence type="ECO:0000256" key="4">
    <source>
        <dbReference type="ARBA" id="ARBA00022723"/>
    </source>
</evidence>
<evidence type="ECO:0000256" key="7">
    <source>
        <dbReference type="ARBA" id="ARBA00023033"/>
    </source>
</evidence>
<dbReference type="Proteomes" id="UP000829685">
    <property type="component" value="Unassembled WGS sequence"/>
</dbReference>
<dbReference type="Gene3D" id="2.60.120.200">
    <property type="match status" value="1"/>
</dbReference>
<dbReference type="PROSITE" id="PS00498">
    <property type="entry name" value="TYROSINASE_2"/>
    <property type="match status" value="1"/>
</dbReference>
<dbReference type="Pfam" id="PF18132">
    <property type="entry name" value="Tyrosinase_C"/>
    <property type="match status" value="1"/>
</dbReference>
<comment type="similarity">
    <text evidence="2">Belongs to the tyrosinase family.</text>
</comment>
<organism evidence="14 15">
    <name type="scientific">Neoarthrinium moseri</name>
    <dbReference type="NCBI Taxonomy" id="1658444"/>
    <lineage>
        <taxon>Eukaryota</taxon>
        <taxon>Fungi</taxon>
        <taxon>Dikarya</taxon>
        <taxon>Ascomycota</taxon>
        <taxon>Pezizomycotina</taxon>
        <taxon>Sordariomycetes</taxon>
        <taxon>Xylariomycetidae</taxon>
        <taxon>Amphisphaeriales</taxon>
        <taxon>Apiosporaceae</taxon>
        <taxon>Neoarthrinium</taxon>
    </lineage>
</organism>
<feature type="compositionally biased region" description="Polar residues" evidence="11">
    <location>
        <begin position="704"/>
        <end position="720"/>
    </location>
</feature>
<dbReference type="GO" id="GO:0042438">
    <property type="term" value="P:melanin biosynthetic process"/>
    <property type="evidence" value="ECO:0007669"/>
    <property type="project" value="UniProtKB-KW"/>
</dbReference>
<dbReference type="InterPro" id="IPR008922">
    <property type="entry name" value="Di-copper_centre_dom_sf"/>
</dbReference>
<feature type="compositionally biased region" description="Basic and acidic residues" evidence="11">
    <location>
        <begin position="183"/>
        <end position="201"/>
    </location>
</feature>
<accession>A0A9P9WBG0</accession>
<dbReference type="Pfam" id="PF00264">
    <property type="entry name" value="Tyrosinase"/>
    <property type="match status" value="1"/>
</dbReference>
<dbReference type="PANTHER" id="PTHR11474">
    <property type="entry name" value="TYROSINASE FAMILY MEMBER"/>
    <property type="match status" value="1"/>
</dbReference>
<comment type="caution">
    <text evidence="14">The sequence shown here is derived from an EMBL/GenBank/DDBJ whole genome shotgun (WGS) entry which is preliminary data.</text>
</comment>
<protein>
    <recommendedName>
        <fullName evidence="3">tyrosinase</fullName>
        <ecNumber evidence="3">1.14.18.1</ecNumber>
    </recommendedName>
</protein>
<keyword evidence="4" id="KW-0479">Metal-binding</keyword>
<feature type="domain" description="Tyrosinase copper-binding" evidence="13">
    <location>
        <begin position="327"/>
        <end position="338"/>
    </location>
</feature>
<comment type="cofactor">
    <cofactor evidence="1">
        <name>Cu(2+)</name>
        <dbReference type="ChEBI" id="CHEBI:29036"/>
    </cofactor>
</comment>
<evidence type="ECO:0000259" key="13">
    <source>
        <dbReference type="PROSITE" id="PS00498"/>
    </source>
</evidence>
<reference evidence="14" key="1">
    <citation type="submission" date="2021-03" db="EMBL/GenBank/DDBJ databases">
        <title>Revisited historic fungal species revealed as producer of novel bioactive compounds through whole genome sequencing and comparative genomics.</title>
        <authorList>
            <person name="Vignolle G.A."/>
            <person name="Hochenegger N."/>
            <person name="Mach R.L."/>
            <person name="Mach-Aigner A.R."/>
            <person name="Javad Rahimi M."/>
            <person name="Salim K.A."/>
            <person name="Chan C.M."/>
            <person name="Lim L.B.L."/>
            <person name="Cai F."/>
            <person name="Druzhinina I.S."/>
            <person name="U'Ren J.M."/>
            <person name="Derntl C."/>
        </authorList>
    </citation>
    <scope>NUCLEOTIDE SEQUENCE</scope>
    <source>
        <strain evidence="14">TUCIM 5799</strain>
    </source>
</reference>
<feature type="domain" description="Tyrosinase copper-binding" evidence="12">
    <location>
        <begin position="93"/>
        <end position="110"/>
    </location>
</feature>
<evidence type="ECO:0000256" key="10">
    <source>
        <dbReference type="ARBA" id="ARBA00048881"/>
    </source>
</evidence>
<dbReference type="EMBL" id="JAFIMR010000048">
    <property type="protein sequence ID" value="KAI1855958.1"/>
    <property type="molecule type" value="Genomic_DNA"/>
</dbReference>
<dbReference type="AlphaFoldDB" id="A0A9P9WBG0"/>
<evidence type="ECO:0000256" key="3">
    <source>
        <dbReference type="ARBA" id="ARBA00011906"/>
    </source>
</evidence>
<keyword evidence="7" id="KW-0503">Monooxygenase</keyword>
<evidence type="ECO:0000256" key="5">
    <source>
        <dbReference type="ARBA" id="ARBA00023002"/>
    </source>
</evidence>
<dbReference type="EC" id="1.14.18.1" evidence="3"/>
<dbReference type="InterPro" id="IPR050316">
    <property type="entry name" value="Tyrosinase/Hemocyanin"/>
</dbReference>
<comment type="catalytic activity">
    <reaction evidence="9">
        <text>2 L-dopa + O2 = 2 L-dopaquinone + 2 H2O</text>
        <dbReference type="Rhea" id="RHEA:34287"/>
        <dbReference type="ChEBI" id="CHEBI:15377"/>
        <dbReference type="ChEBI" id="CHEBI:15379"/>
        <dbReference type="ChEBI" id="CHEBI:57504"/>
        <dbReference type="ChEBI" id="CHEBI:57924"/>
        <dbReference type="EC" id="1.14.18.1"/>
    </reaction>
</comment>
<evidence type="ECO:0000256" key="6">
    <source>
        <dbReference type="ARBA" id="ARBA00023008"/>
    </source>
</evidence>
<feature type="region of interest" description="Disordered" evidence="11">
    <location>
        <begin position="175"/>
        <end position="201"/>
    </location>
</feature>
<evidence type="ECO:0000256" key="1">
    <source>
        <dbReference type="ARBA" id="ARBA00001973"/>
    </source>
</evidence>
<dbReference type="GO" id="GO:0004503">
    <property type="term" value="F:tyrosinase activity"/>
    <property type="evidence" value="ECO:0007669"/>
    <property type="project" value="UniProtKB-EC"/>
</dbReference>
<name>A0A9P9WBG0_9PEZI</name>
<dbReference type="PROSITE" id="PS00497">
    <property type="entry name" value="TYROSINASE_1"/>
    <property type="match status" value="1"/>
</dbReference>
<evidence type="ECO:0000259" key="12">
    <source>
        <dbReference type="PROSITE" id="PS00497"/>
    </source>
</evidence>
<dbReference type="Gene3D" id="1.10.1280.10">
    <property type="entry name" value="Di-copper center containing domain from catechol oxidase"/>
    <property type="match status" value="1"/>
</dbReference>
<gene>
    <name evidence="14" type="ORF">JX265_012041</name>
</gene>
<evidence type="ECO:0000256" key="9">
    <source>
        <dbReference type="ARBA" id="ARBA00048233"/>
    </source>
</evidence>
<comment type="catalytic activity">
    <reaction evidence="10">
        <text>L-tyrosine + O2 = L-dopaquinone + H2O</text>
        <dbReference type="Rhea" id="RHEA:18117"/>
        <dbReference type="ChEBI" id="CHEBI:15377"/>
        <dbReference type="ChEBI" id="CHEBI:15379"/>
        <dbReference type="ChEBI" id="CHEBI:57924"/>
        <dbReference type="ChEBI" id="CHEBI:58315"/>
        <dbReference type="EC" id="1.14.18.1"/>
    </reaction>
</comment>
<dbReference type="InterPro" id="IPR002227">
    <property type="entry name" value="Tyrosinase_Cu-bd"/>
</dbReference>
<evidence type="ECO:0000313" key="14">
    <source>
        <dbReference type="EMBL" id="KAI1855958.1"/>
    </source>
</evidence>
<sequence length="900" mass="101221">MVYQYYPITGIKAGWGEGGAVPVRQEIDEWSKDPANAKQVDLFLHALRRFQDVPPGQRDSYFQVAGIHGMPYKAWDEPDTSDEDTKGKAYCTHMNALFPPWHRPYLLLYEQQIYEIMIRDIVPTFPEGERKAWRHAADTWRLPFWDWAVTGKVPKLAHDALALITIPPRGKTSIENPLHKFRMPNDKPMESEGVRTIPDRTDPENPVQYFYGACHASSRSPTEIQTRKDSKEWREGVVNNELVEKAITDHISIDPKKPQHGSAAEMVYYLLNHSLSYEEFATTGPPVPGEIRGVDKMINLEFIHNNIHYWVGGDGGHMSQIPVATFDPIFWLHHCNIDRLFGIWQQLNPDKWFTSGDQGPFDQKIIGIKETDKVTNKTPLRPFHKDSKGTVYTPDEVRDHIPLGYTYPEIQPWKPEFQSQGRFDREKYIKYITDVINEKYGKARKKALMILDQLTNNPDRGVPELPKMAGVSGTPEGSLPAMAIAVAIAEEGRPAFAYARAGGKVSPDQPLHPSQAAQYANSAEPVVGAMPGMRVGLDGESIKSNYYILSVSFSRFGLGGHPFNVEIFLKPEDQLQAQDGKKDFIGSVYNFSQPAIQDGEEVCSSCTDVQAQNAKMSACLPINLFLHRLIEQDALRDLSEGVVKDVLNRLHWEVRKYGRKITDTELAGLDLNVTLSRHIATYSTDSFQTTPFTENTTVQLKTAQGAGTSNADANASSSQRPKPDAGAGADQSQTVSNAQYLALDKTIRLEKAVPAGGTIIVQSASVTLDPANVREDSTGISFMHFDESGSADRYDESNYDVLLSVSFRRKENVFRLNSKAAHGSWDRQDDLRLHTSWFKTPSPRIEVRDMQDKYEVYVDGAHVGTRDKKYQKSITHVQYWVKDDDQTTSMFSHALVVTVP</sequence>
<dbReference type="Gene3D" id="2.60.310.20">
    <property type="match status" value="1"/>
</dbReference>
<evidence type="ECO:0000256" key="11">
    <source>
        <dbReference type="SAM" id="MobiDB-lite"/>
    </source>
</evidence>
<keyword evidence="5" id="KW-0560">Oxidoreductase</keyword>
<evidence type="ECO:0000256" key="8">
    <source>
        <dbReference type="ARBA" id="ARBA00023101"/>
    </source>
</evidence>
<keyword evidence="8" id="KW-0470">Melanin biosynthesis</keyword>
<keyword evidence="6" id="KW-0186">Copper</keyword>
<proteinExistence type="inferred from homology"/>
<feature type="region of interest" description="Disordered" evidence="11">
    <location>
        <begin position="704"/>
        <end position="733"/>
    </location>
</feature>